<name>A0A1B6QQD5_SORBI</name>
<dbReference type="eggNOG" id="ENOG502RY5E">
    <property type="taxonomic scope" value="Eukaryota"/>
</dbReference>
<dbReference type="AlphaFoldDB" id="A0A1B6QQD5"/>
<keyword evidence="5" id="KW-1185">Reference proteome</keyword>
<feature type="disulfide bond" evidence="1">
    <location>
        <begin position="180"/>
        <end position="197"/>
    </location>
</feature>
<dbReference type="EMBL" id="CM000760">
    <property type="protein sequence ID" value="KXG40132.1"/>
    <property type="molecule type" value="Genomic_DNA"/>
</dbReference>
<sequence length="279" mass="28508">MASPANRPRPCLPSLPLKTQPPAHTRKSDDQRTQPTTRGGADPDPDPEMLAAGGSRGGVPRAAAVVVAVLALSAVAAADIFSPLAPMFSPVINSICSTVACGQGNCTVAPGTLGYRCDCRPGWTQLHVGDNLRFLPCVIPNCSIDSSCSSGSPAPAPALALSPLPAPKNFSLDPCELAYCGAGGTCRKSDSRLSYHCECKEGHSNLLNMTMMPCFKNCSFGADCAIIGIHPSSNSPPAPPPPGSESISNQGNAGAPGSISQRILLPLLVAVSLAVGQAI</sequence>
<dbReference type="PANTHER" id="PTHR33881">
    <property type="entry name" value="NEUROGENIC LOCUS NOTCH-LIKE PROTEIN"/>
    <property type="match status" value="1"/>
</dbReference>
<protein>
    <recommendedName>
        <fullName evidence="3">EGF-like domain-containing protein</fullName>
    </recommendedName>
</protein>
<dbReference type="PROSITE" id="PS50026">
    <property type="entry name" value="EGF_3"/>
    <property type="match status" value="1"/>
</dbReference>
<dbReference type="InParanoid" id="A0A1B6QQD5"/>
<evidence type="ECO:0000256" key="1">
    <source>
        <dbReference type="PROSITE-ProRule" id="PRU00076"/>
    </source>
</evidence>
<reference evidence="5" key="2">
    <citation type="journal article" date="2018" name="Plant J.">
        <title>The Sorghum bicolor reference genome: improved assembly, gene annotations, a transcriptome atlas, and signatures of genome organization.</title>
        <authorList>
            <person name="McCormick R.F."/>
            <person name="Truong S.K."/>
            <person name="Sreedasyam A."/>
            <person name="Jenkins J."/>
            <person name="Shu S."/>
            <person name="Sims D."/>
            <person name="Kennedy M."/>
            <person name="Amirebrahimi M."/>
            <person name="Weers B.D."/>
            <person name="McKinley B."/>
            <person name="Mattison A."/>
            <person name="Morishige D.T."/>
            <person name="Grimwood J."/>
            <person name="Schmutz J."/>
            <person name="Mullet J.E."/>
        </authorList>
    </citation>
    <scope>NUCLEOTIDE SEQUENCE [LARGE SCALE GENOMIC DNA]</scope>
    <source>
        <strain evidence="5">cv. BTx623</strain>
    </source>
</reference>
<evidence type="ECO:0000313" key="4">
    <source>
        <dbReference type="EMBL" id="KXG40132.1"/>
    </source>
</evidence>
<evidence type="ECO:0000259" key="3">
    <source>
        <dbReference type="PROSITE" id="PS50026"/>
    </source>
</evidence>
<proteinExistence type="predicted"/>
<dbReference type="OrthoDB" id="1914642at2759"/>
<comment type="caution">
    <text evidence="1">Lacks conserved residue(s) required for the propagation of feature annotation.</text>
</comment>
<evidence type="ECO:0000256" key="2">
    <source>
        <dbReference type="SAM" id="MobiDB-lite"/>
    </source>
</evidence>
<dbReference type="Proteomes" id="UP000000768">
    <property type="component" value="Chromosome 1"/>
</dbReference>
<dbReference type="PANTHER" id="PTHR33881:SF17">
    <property type="entry name" value="EGF-LIKE DOMAIN-CONTAINING PROTEIN"/>
    <property type="match status" value="1"/>
</dbReference>
<feature type="region of interest" description="Disordered" evidence="2">
    <location>
        <begin position="1"/>
        <end position="55"/>
    </location>
</feature>
<dbReference type="STRING" id="4558.A0A1B6QQD5"/>
<gene>
    <name evidence="4" type="ORF">SORBI_3001G496500</name>
</gene>
<dbReference type="OMA" id="DDQRTQP"/>
<dbReference type="Gramene" id="KXG40132">
    <property type="protein sequence ID" value="KXG40132"/>
    <property type="gene ID" value="SORBI_3001G496500"/>
</dbReference>
<accession>A0A1B6QQD5</accession>
<evidence type="ECO:0000313" key="5">
    <source>
        <dbReference type="Proteomes" id="UP000000768"/>
    </source>
</evidence>
<feature type="domain" description="EGF-like" evidence="3">
    <location>
        <begin position="171"/>
        <end position="209"/>
    </location>
</feature>
<reference evidence="4 5" key="1">
    <citation type="journal article" date="2009" name="Nature">
        <title>The Sorghum bicolor genome and the diversification of grasses.</title>
        <authorList>
            <person name="Paterson A.H."/>
            <person name="Bowers J.E."/>
            <person name="Bruggmann R."/>
            <person name="Dubchak I."/>
            <person name="Grimwood J."/>
            <person name="Gundlach H."/>
            <person name="Haberer G."/>
            <person name="Hellsten U."/>
            <person name="Mitros T."/>
            <person name="Poliakov A."/>
            <person name="Schmutz J."/>
            <person name="Spannagl M."/>
            <person name="Tang H."/>
            <person name="Wang X."/>
            <person name="Wicker T."/>
            <person name="Bharti A.K."/>
            <person name="Chapman J."/>
            <person name="Feltus F.A."/>
            <person name="Gowik U."/>
            <person name="Grigoriev I.V."/>
            <person name="Lyons E."/>
            <person name="Maher C.A."/>
            <person name="Martis M."/>
            <person name="Narechania A."/>
            <person name="Otillar R.P."/>
            <person name="Penning B.W."/>
            <person name="Salamov A.A."/>
            <person name="Wang Y."/>
            <person name="Zhang L."/>
            <person name="Carpita N.C."/>
            <person name="Freeling M."/>
            <person name="Gingle A.R."/>
            <person name="Hash C.T."/>
            <person name="Keller B."/>
            <person name="Klein P."/>
            <person name="Kresovich S."/>
            <person name="McCann M.C."/>
            <person name="Ming R."/>
            <person name="Peterson D.G."/>
            <person name="Mehboob-ur-Rahman"/>
            <person name="Ware D."/>
            <person name="Westhoff P."/>
            <person name="Mayer K.F."/>
            <person name="Messing J."/>
            <person name="Rokhsar D.S."/>
        </authorList>
    </citation>
    <scope>NUCLEOTIDE SEQUENCE [LARGE SCALE GENOMIC DNA]</scope>
    <source>
        <strain evidence="5">cv. BTx623</strain>
    </source>
</reference>
<keyword evidence="1" id="KW-0245">EGF-like domain</keyword>
<feature type="region of interest" description="Disordered" evidence="2">
    <location>
        <begin position="234"/>
        <end position="254"/>
    </location>
</feature>
<dbReference type="SMART" id="SM00181">
    <property type="entry name" value="EGF"/>
    <property type="match status" value="2"/>
</dbReference>
<dbReference type="InterPro" id="IPR000742">
    <property type="entry name" value="EGF"/>
</dbReference>
<keyword evidence="1" id="KW-1015">Disulfide bond</keyword>
<organism evidence="4 5">
    <name type="scientific">Sorghum bicolor</name>
    <name type="common">Sorghum</name>
    <name type="synonym">Sorghum vulgare</name>
    <dbReference type="NCBI Taxonomy" id="4558"/>
    <lineage>
        <taxon>Eukaryota</taxon>
        <taxon>Viridiplantae</taxon>
        <taxon>Streptophyta</taxon>
        <taxon>Embryophyta</taxon>
        <taxon>Tracheophyta</taxon>
        <taxon>Spermatophyta</taxon>
        <taxon>Magnoliopsida</taxon>
        <taxon>Liliopsida</taxon>
        <taxon>Poales</taxon>
        <taxon>Poaceae</taxon>
        <taxon>PACMAD clade</taxon>
        <taxon>Panicoideae</taxon>
        <taxon>Andropogonodae</taxon>
        <taxon>Andropogoneae</taxon>
        <taxon>Sorghinae</taxon>
        <taxon>Sorghum</taxon>
    </lineage>
</organism>
<feature type="compositionally biased region" description="Pro residues" evidence="2">
    <location>
        <begin position="234"/>
        <end position="243"/>
    </location>
</feature>